<dbReference type="InterPro" id="IPR043502">
    <property type="entry name" value="DNA/RNA_pol_sf"/>
</dbReference>
<keyword evidence="4" id="KW-0235">DNA replication</keyword>
<name>A0A7T4BND6_9CORY</name>
<sequence>MQRWVLHIDMDAFFASCEQLTRPTLRGKPVLVGGVNGRGVVAGASYEARAFGAHSAMPMHQARALVGYTAVSVSPRKAVYSAVSRRVMRLIEHEAGVIEQLSVDEAFMEPASLVGASVDEVVAWSNELREKIRTTIGIPSSVGAGTGKQYAKIGSGLAKPDGTFVISKDKQEEILGPLPVRSLWGVGPVAEAKLRGLGITTIAEFAAMSKKEVEVTLGKAVGATLWELARGHDDRVVAPRAVAKQVSAEQTYARDLTTVDEVDKAVRRAAHDAHVRLLKDGRGARTVTVKLKMADFHIESRSYTLPYATDEFDTLFAAAMRITRYPSEVGAIRLVGVSFSGLEEALQDVLFPELDQDIVREEVVTEYDAGVDFPEVTVNAEGEAVVSRWRATQDVWHPEFGHGWVQGTGGGIVTVRFETRTTGPGRIHTFDVDDEELQPADPLGSLDWEDTEGYEATVDLPQSQEQSDDLHE</sequence>
<dbReference type="HAMAP" id="MF_01113">
    <property type="entry name" value="DNApol_IV"/>
    <property type="match status" value="1"/>
</dbReference>
<evidence type="ECO:0000256" key="1">
    <source>
        <dbReference type="ARBA" id="ARBA00010945"/>
    </source>
</evidence>
<dbReference type="RefSeq" id="WP_084036203.1">
    <property type="nucleotide sequence ID" value="NZ_CP066007.1"/>
</dbReference>
<dbReference type="EMBL" id="CP066007">
    <property type="protein sequence ID" value="QQB45434.1"/>
    <property type="molecule type" value="Genomic_DNA"/>
</dbReference>
<dbReference type="GO" id="GO:0006261">
    <property type="term" value="P:DNA-templated DNA replication"/>
    <property type="evidence" value="ECO:0007669"/>
    <property type="project" value="UniProtKB-UniRule"/>
</dbReference>
<dbReference type="CDD" id="cd03586">
    <property type="entry name" value="PolY_Pol_IV_kappa"/>
    <property type="match status" value="1"/>
</dbReference>
<evidence type="ECO:0000256" key="2">
    <source>
        <dbReference type="ARBA" id="ARBA00025589"/>
    </source>
</evidence>
<evidence type="ECO:0000313" key="7">
    <source>
        <dbReference type="Proteomes" id="UP000596145"/>
    </source>
</evidence>
<evidence type="ECO:0000256" key="3">
    <source>
        <dbReference type="ARBA" id="ARBA00049244"/>
    </source>
</evidence>
<dbReference type="GO" id="GO:0003684">
    <property type="term" value="F:damaged DNA binding"/>
    <property type="evidence" value="ECO:0007669"/>
    <property type="project" value="InterPro"/>
</dbReference>
<evidence type="ECO:0000313" key="6">
    <source>
        <dbReference type="EMBL" id="QQB45434.1"/>
    </source>
</evidence>
<reference evidence="6 7" key="1">
    <citation type="submission" date="2020-12" db="EMBL/GenBank/DDBJ databases">
        <title>FDA dAtabase for Regulatory Grade micrObial Sequences (FDA-ARGOS): Supporting development and validation of Infectious Disease Dx tests.</title>
        <authorList>
            <person name="Sproer C."/>
            <person name="Gronow S."/>
            <person name="Severitt S."/>
            <person name="Schroder I."/>
            <person name="Tallon L."/>
            <person name="Sadzewicz L."/>
            <person name="Zhao X."/>
            <person name="Boylan J."/>
            <person name="Ott S."/>
            <person name="Bowen H."/>
            <person name="Vavikolanu K."/>
            <person name="Mehta A."/>
            <person name="Aluvathingal J."/>
            <person name="Nadendla S."/>
            <person name="Lowell S."/>
            <person name="Myers T."/>
            <person name="Yan Y."/>
            <person name="Sichtig H."/>
        </authorList>
    </citation>
    <scope>NUCLEOTIDE SEQUENCE [LARGE SCALE GENOMIC DNA]</scope>
    <source>
        <strain evidence="6 7">FDAARGOS_1053</strain>
    </source>
</reference>
<comment type="catalytic activity">
    <reaction evidence="3 4">
        <text>DNA(n) + a 2'-deoxyribonucleoside 5'-triphosphate = DNA(n+1) + diphosphate</text>
        <dbReference type="Rhea" id="RHEA:22508"/>
        <dbReference type="Rhea" id="RHEA-COMP:17339"/>
        <dbReference type="Rhea" id="RHEA-COMP:17340"/>
        <dbReference type="ChEBI" id="CHEBI:33019"/>
        <dbReference type="ChEBI" id="CHEBI:61560"/>
        <dbReference type="ChEBI" id="CHEBI:173112"/>
        <dbReference type="EC" id="2.7.7.7"/>
    </reaction>
</comment>
<keyword evidence="4 6" id="KW-0548">Nucleotidyltransferase</keyword>
<dbReference type="NCBIfam" id="NF002882">
    <property type="entry name" value="PRK03348.1"/>
    <property type="match status" value="1"/>
</dbReference>
<keyword evidence="4" id="KW-0963">Cytoplasm</keyword>
<dbReference type="Pfam" id="PF00817">
    <property type="entry name" value="IMS"/>
    <property type="match status" value="1"/>
</dbReference>
<comment type="cofactor">
    <cofactor evidence="4">
        <name>Mg(2+)</name>
        <dbReference type="ChEBI" id="CHEBI:18420"/>
    </cofactor>
    <text evidence="4">Binds 2 magnesium ions per subunit.</text>
</comment>
<feature type="active site" evidence="4">
    <location>
        <position position="105"/>
    </location>
</feature>
<proteinExistence type="inferred from homology"/>
<keyword evidence="4 6" id="KW-0808">Transferase</keyword>
<comment type="subcellular location">
    <subcellularLocation>
        <location evidence="4">Cytoplasm</location>
    </subcellularLocation>
</comment>
<organism evidence="6 7">
    <name type="scientific">Corynebacterium glucuronolyticum</name>
    <dbReference type="NCBI Taxonomy" id="39791"/>
    <lineage>
        <taxon>Bacteria</taxon>
        <taxon>Bacillati</taxon>
        <taxon>Actinomycetota</taxon>
        <taxon>Actinomycetes</taxon>
        <taxon>Mycobacteriales</taxon>
        <taxon>Corynebacteriaceae</taxon>
        <taxon>Corynebacterium</taxon>
    </lineage>
</organism>
<dbReference type="InterPro" id="IPR001126">
    <property type="entry name" value="UmuC"/>
</dbReference>
<dbReference type="Proteomes" id="UP000596145">
    <property type="component" value="Chromosome"/>
</dbReference>
<keyword evidence="4" id="KW-0460">Magnesium</keyword>
<evidence type="ECO:0000259" key="5">
    <source>
        <dbReference type="PROSITE" id="PS50173"/>
    </source>
</evidence>
<gene>
    <name evidence="4" type="primary">dinB</name>
    <name evidence="6" type="ORF">I6I10_07805</name>
</gene>
<keyword evidence="4" id="KW-0238">DNA-binding</keyword>
<dbReference type="InterPro" id="IPR017961">
    <property type="entry name" value="DNA_pol_Y-fam_little_finger"/>
</dbReference>
<dbReference type="OrthoDB" id="9808813at2"/>
<comment type="function">
    <text evidence="2 4">Poorly processive, error-prone DNA polymerase involved in untargeted mutagenesis. Copies undamaged DNA at stalled replication forks, which arise in vivo from mismatched or misaligned primer ends. These misaligned primers can be extended by PolIV. Exhibits no 3'-5' exonuclease (proofreading) activity. May be involved in translesional synthesis, in conjunction with the beta clamp from PolIII.</text>
</comment>
<dbReference type="GO" id="GO:0006281">
    <property type="term" value="P:DNA repair"/>
    <property type="evidence" value="ECO:0007669"/>
    <property type="project" value="UniProtKB-UniRule"/>
</dbReference>
<dbReference type="InterPro" id="IPR022880">
    <property type="entry name" value="DNApol_IV"/>
</dbReference>
<dbReference type="GeneID" id="92760425"/>
<keyword evidence="4" id="KW-0234">DNA repair</keyword>
<dbReference type="Pfam" id="PF11799">
    <property type="entry name" value="IMS_C"/>
    <property type="match status" value="1"/>
</dbReference>
<dbReference type="AlphaFoldDB" id="A0A7T4BND6"/>
<dbReference type="InterPro" id="IPR024728">
    <property type="entry name" value="PolY_HhH_motif"/>
</dbReference>
<dbReference type="PROSITE" id="PS50173">
    <property type="entry name" value="UMUC"/>
    <property type="match status" value="1"/>
</dbReference>
<comment type="similarity">
    <text evidence="1 4">Belongs to the DNA polymerase type-Y family.</text>
</comment>
<feature type="binding site" evidence="4">
    <location>
        <position position="104"/>
    </location>
    <ligand>
        <name>Mg(2+)</name>
        <dbReference type="ChEBI" id="CHEBI:18420"/>
    </ligand>
</feature>
<keyword evidence="4" id="KW-0227">DNA damage</keyword>
<dbReference type="Gene3D" id="3.40.1170.60">
    <property type="match status" value="1"/>
</dbReference>
<dbReference type="GO" id="GO:0009432">
    <property type="term" value="P:SOS response"/>
    <property type="evidence" value="ECO:0007669"/>
    <property type="project" value="TreeGrafter"/>
</dbReference>
<dbReference type="GO" id="GO:0005829">
    <property type="term" value="C:cytosol"/>
    <property type="evidence" value="ECO:0007669"/>
    <property type="project" value="TreeGrafter"/>
</dbReference>
<dbReference type="GO" id="GO:0000287">
    <property type="term" value="F:magnesium ion binding"/>
    <property type="evidence" value="ECO:0007669"/>
    <property type="project" value="UniProtKB-UniRule"/>
</dbReference>
<dbReference type="PANTHER" id="PTHR11076:SF33">
    <property type="entry name" value="DNA POLYMERASE KAPPA"/>
    <property type="match status" value="1"/>
</dbReference>
<protein>
    <recommendedName>
        <fullName evidence="4">DNA polymerase IV</fullName>
        <shortName evidence="4">Pol IV</shortName>
        <ecNumber evidence="4">2.7.7.7</ecNumber>
    </recommendedName>
</protein>
<dbReference type="Gene3D" id="1.10.150.20">
    <property type="entry name" value="5' to 3' exonuclease, C-terminal subdomain"/>
    <property type="match status" value="1"/>
</dbReference>
<dbReference type="InterPro" id="IPR036775">
    <property type="entry name" value="DNA_pol_Y-fam_lit_finger_sf"/>
</dbReference>
<feature type="binding site" evidence="4">
    <location>
        <position position="9"/>
    </location>
    <ligand>
        <name>Mg(2+)</name>
        <dbReference type="ChEBI" id="CHEBI:18420"/>
    </ligand>
</feature>
<dbReference type="Gene3D" id="3.30.1490.100">
    <property type="entry name" value="DNA polymerase, Y-family, little finger domain"/>
    <property type="match status" value="1"/>
</dbReference>
<dbReference type="GO" id="GO:0003887">
    <property type="term" value="F:DNA-directed DNA polymerase activity"/>
    <property type="evidence" value="ECO:0007669"/>
    <property type="project" value="UniProtKB-UniRule"/>
</dbReference>
<dbReference type="SUPFAM" id="SSF56672">
    <property type="entry name" value="DNA/RNA polymerases"/>
    <property type="match status" value="1"/>
</dbReference>
<dbReference type="InterPro" id="IPR043128">
    <property type="entry name" value="Rev_trsase/Diguanyl_cyclase"/>
</dbReference>
<evidence type="ECO:0000256" key="4">
    <source>
        <dbReference type="HAMAP-Rule" id="MF_01113"/>
    </source>
</evidence>
<keyword evidence="4" id="KW-0515">Mutator protein</keyword>
<dbReference type="SUPFAM" id="SSF100879">
    <property type="entry name" value="Lesion bypass DNA polymerase (Y-family), little finger domain"/>
    <property type="match status" value="1"/>
</dbReference>
<dbReference type="GO" id="GO:0042276">
    <property type="term" value="P:error-prone translesion synthesis"/>
    <property type="evidence" value="ECO:0007669"/>
    <property type="project" value="TreeGrafter"/>
</dbReference>
<keyword evidence="4" id="KW-0239">DNA-directed DNA polymerase</keyword>
<feature type="site" description="Substrate discrimination" evidence="4">
    <location>
        <position position="14"/>
    </location>
</feature>
<accession>A0A7T4BND6</accession>
<dbReference type="Pfam" id="PF11798">
    <property type="entry name" value="IMS_HHH"/>
    <property type="match status" value="1"/>
</dbReference>
<dbReference type="PANTHER" id="PTHR11076">
    <property type="entry name" value="DNA REPAIR POLYMERASE UMUC / TRANSFERASE FAMILY MEMBER"/>
    <property type="match status" value="1"/>
</dbReference>
<feature type="domain" description="UmuC" evidence="5">
    <location>
        <begin position="5"/>
        <end position="187"/>
    </location>
</feature>
<dbReference type="NCBIfam" id="NF002677">
    <property type="entry name" value="PRK02406.1"/>
    <property type="match status" value="1"/>
</dbReference>
<comment type="subunit">
    <text evidence="4">Monomer.</text>
</comment>
<dbReference type="EC" id="2.7.7.7" evidence="4"/>
<dbReference type="InterPro" id="IPR050116">
    <property type="entry name" value="DNA_polymerase-Y"/>
</dbReference>
<keyword evidence="4" id="KW-0479">Metal-binding</keyword>
<dbReference type="Gene3D" id="3.30.70.270">
    <property type="match status" value="1"/>
</dbReference>